<evidence type="ECO:0000259" key="7">
    <source>
        <dbReference type="PROSITE" id="PS51192"/>
    </source>
</evidence>
<reference evidence="9" key="1">
    <citation type="submission" date="2021-10" db="EMBL/GenBank/DDBJ databases">
        <title>Melipona bicolor Genome sequencing and assembly.</title>
        <authorList>
            <person name="Araujo N.S."/>
            <person name="Arias M.C."/>
        </authorList>
    </citation>
    <scope>NUCLEOTIDE SEQUENCE</scope>
    <source>
        <strain evidence="9">USP_2M_L1-L4_2017</strain>
        <tissue evidence="9">Whole body</tissue>
    </source>
</reference>
<evidence type="ECO:0000256" key="1">
    <source>
        <dbReference type="ARBA" id="ARBA00022741"/>
    </source>
</evidence>
<comment type="caution">
    <text evidence="9">The sequence shown here is derived from an EMBL/GenBank/DDBJ whole genome shotgun (WGS) entry which is preliminary data.</text>
</comment>
<dbReference type="PROSITE" id="PS51192">
    <property type="entry name" value="HELICASE_ATP_BIND_1"/>
    <property type="match status" value="1"/>
</dbReference>
<comment type="similarity">
    <text evidence="6">Belongs to the DEAD box helicase family.</text>
</comment>
<accession>A0AA40KI47</accession>
<dbReference type="GO" id="GO:0003724">
    <property type="term" value="F:RNA helicase activity"/>
    <property type="evidence" value="ECO:0007669"/>
    <property type="project" value="UniProtKB-EC"/>
</dbReference>
<comment type="function">
    <text evidence="6">RNA helicase.</text>
</comment>
<keyword evidence="6" id="KW-0694">RNA-binding</keyword>
<dbReference type="PROSITE" id="PS00039">
    <property type="entry name" value="DEAD_ATP_HELICASE"/>
    <property type="match status" value="1"/>
</dbReference>
<evidence type="ECO:0000313" key="10">
    <source>
        <dbReference type="Proteomes" id="UP001177670"/>
    </source>
</evidence>
<dbReference type="EMBL" id="JAHYIQ010000027">
    <property type="protein sequence ID" value="KAK1121219.1"/>
    <property type="molecule type" value="Genomic_DNA"/>
</dbReference>
<dbReference type="GO" id="GO:0003723">
    <property type="term" value="F:RNA binding"/>
    <property type="evidence" value="ECO:0007669"/>
    <property type="project" value="UniProtKB-UniRule"/>
</dbReference>
<dbReference type="InterPro" id="IPR014014">
    <property type="entry name" value="RNA_helicase_DEAD_Q_motif"/>
</dbReference>
<dbReference type="Pfam" id="PF00270">
    <property type="entry name" value="DEAD"/>
    <property type="match status" value="1"/>
</dbReference>
<comment type="domain">
    <text evidence="6">The Q motif is unique to and characteristic of the DEAD box family of RNA helicases and controls ATP binding and hydrolysis.</text>
</comment>
<evidence type="ECO:0000256" key="3">
    <source>
        <dbReference type="ARBA" id="ARBA00022806"/>
    </source>
</evidence>
<evidence type="ECO:0000256" key="4">
    <source>
        <dbReference type="ARBA" id="ARBA00022840"/>
    </source>
</evidence>
<dbReference type="InterPro" id="IPR011545">
    <property type="entry name" value="DEAD/DEAH_box_helicase_dom"/>
</dbReference>
<dbReference type="InterPro" id="IPR000629">
    <property type="entry name" value="RNA-helicase_DEAD-box_CS"/>
</dbReference>
<evidence type="ECO:0000256" key="6">
    <source>
        <dbReference type="RuleBase" id="RU365068"/>
    </source>
</evidence>
<name>A0AA40KI47_9HYME</name>
<keyword evidence="3 6" id="KW-0347">Helicase</keyword>
<evidence type="ECO:0000256" key="2">
    <source>
        <dbReference type="ARBA" id="ARBA00022801"/>
    </source>
</evidence>
<dbReference type="GO" id="GO:0005524">
    <property type="term" value="F:ATP binding"/>
    <property type="evidence" value="ECO:0007669"/>
    <property type="project" value="UniProtKB-UniRule"/>
</dbReference>
<dbReference type="PANTHER" id="PTHR24031">
    <property type="entry name" value="RNA HELICASE"/>
    <property type="match status" value="1"/>
</dbReference>
<feature type="domain" description="Helicase ATP-binding" evidence="7">
    <location>
        <begin position="62"/>
        <end position="132"/>
    </location>
</feature>
<dbReference type="GO" id="GO:0016787">
    <property type="term" value="F:hydrolase activity"/>
    <property type="evidence" value="ECO:0007669"/>
    <property type="project" value="UniProtKB-KW"/>
</dbReference>
<keyword evidence="4 6" id="KW-0067">ATP-binding</keyword>
<gene>
    <name evidence="9" type="ORF">K0M31_010526</name>
</gene>
<keyword evidence="1 6" id="KW-0547">Nucleotide-binding</keyword>
<evidence type="ECO:0000256" key="5">
    <source>
        <dbReference type="PROSITE-ProRule" id="PRU00552"/>
    </source>
</evidence>
<keyword evidence="2 6" id="KW-0378">Hydrolase</keyword>
<dbReference type="PROSITE" id="PS51195">
    <property type="entry name" value="Q_MOTIF"/>
    <property type="match status" value="1"/>
</dbReference>
<dbReference type="Gene3D" id="3.40.50.300">
    <property type="entry name" value="P-loop containing nucleotide triphosphate hydrolases"/>
    <property type="match status" value="2"/>
</dbReference>
<dbReference type="SUPFAM" id="SSF52540">
    <property type="entry name" value="P-loop containing nucleoside triphosphate hydrolases"/>
    <property type="match status" value="1"/>
</dbReference>
<keyword evidence="10" id="KW-1185">Reference proteome</keyword>
<comment type="catalytic activity">
    <reaction evidence="6">
        <text>ATP + H2O = ADP + phosphate + H(+)</text>
        <dbReference type="Rhea" id="RHEA:13065"/>
        <dbReference type="ChEBI" id="CHEBI:15377"/>
        <dbReference type="ChEBI" id="CHEBI:15378"/>
        <dbReference type="ChEBI" id="CHEBI:30616"/>
        <dbReference type="ChEBI" id="CHEBI:43474"/>
        <dbReference type="ChEBI" id="CHEBI:456216"/>
        <dbReference type="EC" id="3.6.4.13"/>
    </reaction>
</comment>
<dbReference type="AlphaFoldDB" id="A0AA40KI47"/>
<dbReference type="InterPro" id="IPR014001">
    <property type="entry name" value="Helicase_ATP-bd"/>
</dbReference>
<feature type="short sequence motif" description="Q motif" evidence="5">
    <location>
        <begin position="24"/>
        <end position="52"/>
    </location>
</feature>
<proteinExistence type="inferred from homology"/>
<protein>
    <recommendedName>
        <fullName evidence="6">ATP-dependent RNA helicase</fullName>
        <ecNumber evidence="6">3.6.4.13</ecNumber>
    </recommendedName>
</protein>
<dbReference type="Proteomes" id="UP001177670">
    <property type="component" value="Unassembled WGS sequence"/>
</dbReference>
<feature type="domain" description="DEAD-box RNA helicase Q" evidence="8">
    <location>
        <begin position="24"/>
        <end position="52"/>
    </location>
</feature>
<dbReference type="InterPro" id="IPR027417">
    <property type="entry name" value="P-loop_NTPase"/>
</dbReference>
<evidence type="ECO:0000313" key="9">
    <source>
        <dbReference type="EMBL" id="KAK1121219.1"/>
    </source>
</evidence>
<evidence type="ECO:0000259" key="8">
    <source>
        <dbReference type="PROSITE" id="PS51195"/>
    </source>
</evidence>
<organism evidence="9 10">
    <name type="scientific">Melipona bicolor</name>
    <dbReference type="NCBI Taxonomy" id="60889"/>
    <lineage>
        <taxon>Eukaryota</taxon>
        <taxon>Metazoa</taxon>
        <taxon>Ecdysozoa</taxon>
        <taxon>Arthropoda</taxon>
        <taxon>Hexapoda</taxon>
        <taxon>Insecta</taxon>
        <taxon>Pterygota</taxon>
        <taxon>Neoptera</taxon>
        <taxon>Endopterygota</taxon>
        <taxon>Hymenoptera</taxon>
        <taxon>Apocrita</taxon>
        <taxon>Aculeata</taxon>
        <taxon>Apoidea</taxon>
        <taxon>Anthophila</taxon>
        <taxon>Apidae</taxon>
        <taxon>Melipona</taxon>
    </lineage>
</organism>
<dbReference type="EC" id="3.6.4.13" evidence="6"/>
<dbReference type="GO" id="GO:0010468">
    <property type="term" value="P:regulation of gene expression"/>
    <property type="evidence" value="ECO:0007669"/>
    <property type="project" value="UniProtKB-ARBA"/>
</dbReference>
<sequence length="132" mass="14919">MFHIMAHDIDKKPRTKDVKIQEDITFFQMGFSQNILDGLSVCGFQKPSPIQLKAIPLGRCGFDLIVGIFIGGTAIESDKKKLNDCHIAVGAPGRIRHLIDKEFLKVKNVRLFILDEADKLMESSFQKDIKFV</sequence>